<dbReference type="SFLD" id="SFLDG01135">
    <property type="entry name" value="C1.5.6:_HAD__Beta-PGM__Phospha"/>
    <property type="match status" value="1"/>
</dbReference>
<dbReference type="InterPro" id="IPR006328">
    <property type="entry name" value="2-HAD"/>
</dbReference>
<dbReference type="Gene3D" id="1.10.150.240">
    <property type="entry name" value="Putative phosphatase, domain 2"/>
    <property type="match status" value="1"/>
</dbReference>
<evidence type="ECO:0000256" key="1">
    <source>
        <dbReference type="ARBA" id="ARBA00008106"/>
    </source>
</evidence>
<dbReference type="InterPro" id="IPR023198">
    <property type="entry name" value="PGP-like_dom2"/>
</dbReference>
<dbReference type="SUPFAM" id="SSF56784">
    <property type="entry name" value="HAD-like"/>
    <property type="match status" value="1"/>
</dbReference>
<comment type="similarity">
    <text evidence="1">Belongs to the HAD-like hydrolase superfamily. S-2-haloalkanoic acid dehalogenase family.</text>
</comment>
<dbReference type="PRINTS" id="PR00413">
    <property type="entry name" value="HADHALOGNASE"/>
</dbReference>
<dbReference type="GO" id="GO:0019120">
    <property type="term" value="F:hydrolase activity, acting on acid halide bonds, in C-halide compounds"/>
    <property type="evidence" value="ECO:0007669"/>
    <property type="project" value="InterPro"/>
</dbReference>
<evidence type="ECO:0000313" key="3">
    <source>
        <dbReference type="EMBL" id="BCU82989.1"/>
    </source>
</evidence>
<keyword evidence="2" id="KW-0378">Hydrolase</keyword>
<dbReference type="InterPro" id="IPR036412">
    <property type="entry name" value="HAD-like_sf"/>
</dbReference>
<dbReference type="InterPro" id="IPR023214">
    <property type="entry name" value="HAD_sf"/>
</dbReference>
<evidence type="ECO:0000313" key="4">
    <source>
        <dbReference type="Proteomes" id="UP000677436"/>
    </source>
</evidence>
<dbReference type="NCBIfam" id="TIGR01428">
    <property type="entry name" value="HAD_type_II"/>
    <property type="match status" value="1"/>
</dbReference>
<accession>A0A8D5UIT0</accession>
<reference evidence="3" key="1">
    <citation type="journal article" date="2013" name="Int. J. Syst. Evol. Microbiol.">
        <title>Polycladomyces abyssicola gen. nov., sp. nov., a thermophilic filamentous bacterium isolated from hemipelagic sediment.</title>
        <authorList>
            <person name="Tsubouchi T."/>
            <person name="Shimane Y."/>
            <person name="Mori K."/>
            <person name="Usui K."/>
            <person name="Hiraki T."/>
            <person name="Tame A."/>
            <person name="Uematsu K."/>
            <person name="Maruyama T."/>
            <person name="Hatada Y."/>
        </authorList>
    </citation>
    <scope>NUCLEOTIDE SEQUENCE</scope>
    <source>
        <strain evidence="3">JIR-001</strain>
    </source>
</reference>
<name>A0A8D5UIT0_9BACL</name>
<dbReference type="AlphaFoldDB" id="A0A8D5UIT0"/>
<dbReference type="PANTHER" id="PTHR43316">
    <property type="entry name" value="HYDROLASE, HALOACID DELAHOGENASE-RELATED"/>
    <property type="match status" value="1"/>
</dbReference>
<dbReference type="KEGG" id="pabs:JIR001_27720"/>
<dbReference type="Proteomes" id="UP000677436">
    <property type="component" value="Chromosome"/>
</dbReference>
<sequence length="224" mass="26064">MKHLTTIVFDAYGTLFDVHSVSEKSEELFPTRGRQISELWRTKQLEYAFIQQIIGRYQPFDEITRNSLRFTCEQLGVTLTEEKEKVLLDSYLTLSLYEEVPNALKQLANHYHLAILTNGTLNMIQPLVEYHHLTPYFTQVMSIDDVKQYKPSPAAYSYALDRFNCKREDILFVSSNTWDITGASSFGFQTAWVNRKSQSVFDRMGQQPDHIISNLNELVRIVCY</sequence>
<dbReference type="PANTHER" id="PTHR43316:SF3">
    <property type="entry name" value="HALOACID DEHALOGENASE, TYPE II (AFU_ORTHOLOGUE AFUA_2G07750)-RELATED"/>
    <property type="match status" value="1"/>
</dbReference>
<dbReference type="InterPro" id="IPR051540">
    <property type="entry name" value="S-2-haloacid_dehalogenase"/>
</dbReference>
<gene>
    <name evidence="3" type="primary">dheII</name>
    <name evidence="3" type="ORF">JIR001_27720</name>
</gene>
<dbReference type="CDD" id="cd02588">
    <property type="entry name" value="HAD_L2-DEX"/>
    <property type="match status" value="1"/>
</dbReference>
<dbReference type="InterPro" id="IPR006439">
    <property type="entry name" value="HAD-SF_hydro_IA"/>
</dbReference>
<dbReference type="Gene3D" id="3.40.50.1000">
    <property type="entry name" value="HAD superfamily/HAD-like"/>
    <property type="match status" value="1"/>
</dbReference>
<dbReference type="Pfam" id="PF00702">
    <property type="entry name" value="Hydrolase"/>
    <property type="match status" value="1"/>
</dbReference>
<dbReference type="RefSeq" id="WP_212773268.1">
    <property type="nucleotide sequence ID" value="NZ_AP024601.1"/>
</dbReference>
<dbReference type="SFLD" id="SFLDS00003">
    <property type="entry name" value="Haloacid_Dehalogenase"/>
    <property type="match status" value="1"/>
</dbReference>
<dbReference type="SFLD" id="SFLDF00045">
    <property type="entry name" value="2-haloacid_dehalogenase"/>
    <property type="match status" value="1"/>
</dbReference>
<reference evidence="3" key="2">
    <citation type="journal article" date="2021" name="Microbiol. Resour. Announc.">
        <title>Complete Genome Sequence of Polycladomyces abyssicola JIR-001T, Isolated from Hemipelagic Sediment in Deep Seawater.</title>
        <authorList>
            <person name="Tsubouchi T."/>
            <person name="Kaneko Y."/>
        </authorList>
    </citation>
    <scope>NUCLEOTIDE SEQUENCE</scope>
    <source>
        <strain evidence="3">JIR-001</strain>
    </source>
</reference>
<dbReference type="EMBL" id="AP024601">
    <property type="protein sequence ID" value="BCU82989.1"/>
    <property type="molecule type" value="Genomic_DNA"/>
</dbReference>
<protein>
    <submittedName>
        <fullName evidence="3">Haloacid dehalogenase</fullName>
    </submittedName>
</protein>
<proteinExistence type="inferred from homology"/>
<evidence type="ECO:0000256" key="2">
    <source>
        <dbReference type="ARBA" id="ARBA00022801"/>
    </source>
</evidence>
<dbReference type="NCBIfam" id="TIGR01549">
    <property type="entry name" value="HAD-SF-IA-v1"/>
    <property type="match status" value="1"/>
</dbReference>
<keyword evidence="4" id="KW-1185">Reference proteome</keyword>
<organism evidence="3 4">
    <name type="scientific">Polycladomyces abyssicola</name>
    <dbReference type="NCBI Taxonomy" id="1125966"/>
    <lineage>
        <taxon>Bacteria</taxon>
        <taxon>Bacillati</taxon>
        <taxon>Bacillota</taxon>
        <taxon>Bacilli</taxon>
        <taxon>Bacillales</taxon>
        <taxon>Thermoactinomycetaceae</taxon>
        <taxon>Polycladomyces</taxon>
    </lineage>
</organism>
<dbReference type="SFLD" id="SFLDG01129">
    <property type="entry name" value="C1.5:_HAD__Beta-PGM__Phosphata"/>
    <property type="match status" value="1"/>
</dbReference>
<dbReference type="NCBIfam" id="TIGR01493">
    <property type="entry name" value="HAD-SF-IA-v2"/>
    <property type="match status" value="1"/>
</dbReference>